<protein>
    <recommendedName>
        <fullName evidence="1">DUF7731 domain-containing protein</fullName>
    </recommendedName>
</protein>
<feature type="domain" description="DUF7731" evidence="1">
    <location>
        <begin position="4"/>
        <end position="89"/>
    </location>
</feature>
<sequence length="112" mass="12427">MECQIYANCEEAYRLTQSGNVNVTSNATDAYSEGPCLTETHLLLTCIENILTNFEFYNKATIRDIRNTINAGCGHGSQQGNFNVTEHMQLSAESNGNQVAGGKVMYIRQKKQ</sequence>
<name>A0AAN8UDX7_9MAGN</name>
<evidence type="ECO:0000259" key="1">
    <source>
        <dbReference type="Pfam" id="PF24865"/>
    </source>
</evidence>
<dbReference type="Pfam" id="PF24865">
    <property type="entry name" value="DUF7731"/>
    <property type="match status" value="1"/>
</dbReference>
<organism evidence="2 3">
    <name type="scientific">Dillenia turbinata</name>
    <dbReference type="NCBI Taxonomy" id="194707"/>
    <lineage>
        <taxon>Eukaryota</taxon>
        <taxon>Viridiplantae</taxon>
        <taxon>Streptophyta</taxon>
        <taxon>Embryophyta</taxon>
        <taxon>Tracheophyta</taxon>
        <taxon>Spermatophyta</taxon>
        <taxon>Magnoliopsida</taxon>
        <taxon>eudicotyledons</taxon>
        <taxon>Gunneridae</taxon>
        <taxon>Pentapetalae</taxon>
        <taxon>Dilleniales</taxon>
        <taxon>Dilleniaceae</taxon>
        <taxon>Dillenia</taxon>
    </lineage>
</organism>
<evidence type="ECO:0000313" key="3">
    <source>
        <dbReference type="Proteomes" id="UP001370490"/>
    </source>
</evidence>
<dbReference type="PANTHER" id="PTHR34366:SF2">
    <property type="entry name" value="OS07G0289901 PROTEIN"/>
    <property type="match status" value="1"/>
</dbReference>
<comment type="caution">
    <text evidence="2">The sequence shown here is derived from an EMBL/GenBank/DDBJ whole genome shotgun (WGS) entry which is preliminary data.</text>
</comment>
<dbReference type="AlphaFoldDB" id="A0AAN8UDX7"/>
<accession>A0AAN8UDX7</accession>
<dbReference type="Proteomes" id="UP001370490">
    <property type="component" value="Unassembled WGS sequence"/>
</dbReference>
<keyword evidence="3" id="KW-1185">Reference proteome</keyword>
<reference evidence="2 3" key="1">
    <citation type="submission" date="2023-12" db="EMBL/GenBank/DDBJ databases">
        <title>A high-quality genome assembly for Dillenia turbinata (Dilleniales).</title>
        <authorList>
            <person name="Chanderbali A."/>
        </authorList>
    </citation>
    <scope>NUCLEOTIDE SEQUENCE [LARGE SCALE GENOMIC DNA]</scope>
    <source>
        <strain evidence="2">LSX21</strain>
        <tissue evidence="2">Leaf</tissue>
    </source>
</reference>
<dbReference type="PANTHER" id="PTHR34366">
    <property type="entry name" value="OS07G0289901 PROTEIN-RELATED"/>
    <property type="match status" value="1"/>
</dbReference>
<gene>
    <name evidence="2" type="ORF">RJ641_021026</name>
</gene>
<proteinExistence type="predicted"/>
<evidence type="ECO:0000313" key="2">
    <source>
        <dbReference type="EMBL" id="KAK6913705.1"/>
    </source>
</evidence>
<dbReference type="EMBL" id="JBAMMX010000026">
    <property type="protein sequence ID" value="KAK6913705.1"/>
    <property type="molecule type" value="Genomic_DNA"/>
</dbReference>
<dbReference type="InterPro" id="IPR056633">
    <property type="entry name" value="DUF7731"/>
</dbReference>